<reference evidence="1 2" key="1">
    <citation type="journal article" date="2024" name="Nat. Commun.">
        <title>Phylogenomics reveals the evolutionary origins of lichenization in chlorophyte algae.</title>
        <authorList>
            <person name="Puginier C."/>
            <person name="Libourel C."/>
            <person name="Otte J."/>
            <person name="Skaloud P."/>
            <person name="Haon M."/>
            <person name="Grisel S."/>
            <person name="Petersen M."/>
            <person name="Berrin J.G."/>
            <person name="Delaux P.M."/>
            <person name="Dal Grande F."/>
            <person name="Keller J."/>
        </authorList>
    </citation>
    <scope>NUCLEOTIDE SEQUENCE [LARGE SCALE GENOMIC DNA]</scope>
    <source>
        <strain evidence="1 2">SAG 2036</strain>
    </source>
</reference>
<evidence type="ECO:0000313" key="1">
    <source>
        <dbReference type="EMBL" id="KAK9804043.1"/>
    </source>
</evidence>
<evidence type="ECO:0000313" key="2">
    <source>
        <dbReference type="Proteomes" id="UP001465755"/>
    </source>
</evidence>
<dbReference type="AlphaFoldDB" id="A0AAW1P598"/>
<protein>
    <submittedName>
        <fullName evidence="1">Uncharacterized protein</fullName>
    </submittedName>
</protein>
<sequence length="138" mass="15025">MKTSMPLTTPGLVLALDGVQGKSCPAFDLSVCWTILGREQSLMAFISCKARNPTTFKVKSEIQSKQHIAARELIRGKCIELGIVPIFVHITTGSAEGIDSVLEELAKEGEDDLLVLAGDKLLWFLPLLQASSKLRLDT</sequence>
<organism evidence="1 2">
    <name type="scientific">Symbiochloris irregularis</name>
    <dbReference type="NCBI Taxonomy" id="706552"/>
    <lineage>
        <taxon>Eukaryota</taxon>
        <taxon>Viridiplantae</taxon>
        <taxon>Chlorophyta</taxon>
        <taxon>core chlorophytes</taxon>
        <taxon>Trebouxiophyceae</taxon>
        <taxon>Trebouxiales</taxon>
        <taxon>Trebouxiaceae</taxon>
        <taxon>Symbiochloris</taxon>
    </lineage>
</organism>
<dbReference type="EMBL" id="JALJOQ010000054">
    <property type="protein sequence ID" value="KAK9804043.1"/>
    <property type="molecule type" value="Genomic_DNA"/>
</dbReference>
<accession>A0AAW1P598</accession>
<dbReference type="Proteomes" id="UP001465755">
    <property type="component" value="Unassembled WGS sequence"/>
</dbReference>
<proteinExistence type="predicted"/>
<gene>
    <name evidence="1" type="ORF">WJX73_007582</name>
</gene>
<comment type="caution">
    <text evidence="1">The sequence shown here is derived from an EMBL/GenBank/DDBJ whole genome shotgun (WGS) entry which is preliminary data.</text>
</comment>
<name>A0AAW1P598_9CHLO</name>
<keyword evidence="2" id="KW-1185">Reference proteome</keyword>